<evidence type="ECO:0000256" key="5">
    <source>
        <dbReference type="ARBA" id="ARBA00022857"/>
    </source>
</evidence>
<evidence type="ECO:0000313" key="7">
    <source>
        <dbReference type="EMBL" id="CDR44643.1"/>
    </source>
</evidence>
<keyword evidence="4" id="KW-0274">FAD</keyword>
<sequence length="642" mass="72347">MVNLLEKYDDIRPPYMEKPFDKNMPQERIFGDFTPDPENLKHHDVNSLATAWLSEFNEALSSAKSNPDALDKFLMPHTIWRDHQSLQRDMRSYLGQDKIKENVKEAYKKIGKFELDKLADYRAPTGVVHQVIHEANDANGEPSVEWIMLYLKYENDYATGRGAIRLVSVKDDDTPIGLKAFTIYTVLDEFASVPERVGKKRPLGVNHGENMQRKTWMDIRKEEMSYNEDHQPVCVVVGGGQGGVLFAARMKSFGYNVLIIEKNKKIGDTWAMRYEFLALHDPFFYHRLPYLHSDTAPVFPTKDQFAQFLDCYAKILELNVWTDTTVTGASFDEEHGQWNVTSKNNTTGEVNVLNPKHVVFATGHSGEPNIPKFPGEEKFKGTIVHSSQHTTGAAYKGKKALVIGACNSAHDICQDFHEQGIGEVTMLQRSSTCVISSDYGVPVNCRGVYDAEGPNIDTADLILHSMPLNLTNMAMQQNYRESSKLDAKLLKGLEDRGFKTNAGMGGTGLFGLYYRRGSGYYIDVGCSQLIIDGKVKLKNGSIKEFTENGVILNDGTVIDDLDVVVKATGYSNMKDTAKRVLGEKVSEKLKPVWHFDEEGEFNAIWRDSGHPNFWFMGGNLAIARYYSKRLALRIISQEEGIK</sequence>
<gene>
    <name evidence="7" type="ORF">CYFA0S_15e00936g</name>
</gene>
<protein>
    <submittedName>
        <fullName evidence="7">CYFA0S15e00936g1_1</fullName>
    </submittedName>
</protein>
<evidence type="ECO:0000256" key="6">
    <source>
        <dbReference type="ARBA" id="ARBA00023002"/>
    </source>
</evidence>
<dbReference type="Pfam" id="PF00743">
    <property type="entry name" value="FMO-like"/>
    <property type="match status" value="1"/>
</dbReference>
<dbReference type="InterPro" id="IPR050982">
    <property type="entry name" value="Auxin_biosynth/cation_transpt"/>
</dbReference>
<reference evidence="7" key="1">
    <citation type="journal article" date="2014" name="Genome Announc.">
        <title>Genome sequence of the yeast Cyberlindnera fabianii (Hansenula fabianii).</title>
        <authorList>
            <person name="Freel K.C."/>
            <person name="Sarilar V."/>
            <person name="Neuveglise C."/>
            <person name="Devillers H."/>
            <person name="Friedrich A."/>
            <person name="Schacherer J."/>
        </authorList>
    </citation>
    <scope>NUCLEOTIDE SEQUENCE</scope>
    <source>
        <strain evidence="7">YJS4271</strain>
    </source>
</reference>
<keyword evidence="5" id="KW-0521">NADP</keyword>
<dbReference type="GO" id="GO:0050660">
    <property type="term" value="F:flavin adenine dinucleotide binding"/>
    <property type="evidence" value="ECO:0007669"/>
    <property type="project" value="InterPro"/>
</dbReference>
<keyword evidence="3" id="KW-0285">Flavoprotein</keyword>
<dbReference type="OrthoDB" id="74360at2759"/>
<keyword evidence="6" id="KW-0560">Oxidoreductase</keyword>
<dbReference type="EMBL" id="LK052900">
    <property type="protein sequence ID" value="CDR44643.1"/>
    <property type="molecule type" value="Genomic_DNA"/>
</dbReference>
<evidence type="ECO:0000256" key="2">
    <source>
        <dbReference type="ARBA" id="ARBA00009183"/>
    </source>
</evidence>
<accession>A0A061B591</accession>
<dbReference type="GO" id="GO:0004499">
    <property type="term" value="F:N,N-dimethylaniline monooxygenase activity"/>
    <property type="evidence" value="ECO:0007669"/>
    <property type="project" value="InterPro"/>
</dbReference>
<organism evidence="7">
    <name type="scientific">Cyberlindnera fabianii</name>
    <name type="common">Yeast</name>
    <name type="synonym">Hansenula fabianii</name>
    <dbReference type="NCBI Taxonomy" id="36022"/>
    <lineage>
        <taxon>Eukaryota</taxon>
        <taxon>Fungi</taxon>
        <taxon>Dikarya</taxon>
        <taxon>Ascomycota</taxon>
        <taxon>Saccharomycotina</taxon>
        <taxon>Saccharomycetes</taxon>
        <taxon>Phaffomycetales</taxon>
        <taxon>Phaffomycetaceae</taxon>
        <taxon>Cyberlindnera</taxon>
    </lineage>
</organism>
<dbReference type="InterPro" id="IPR020946">
    <property type="entry name" value="Flavin_mOase-like"/>
</dbReference>
<dbReference type="GO" id="GO:0050661">
    <property type="term" value="F:NADP binding"/>
    <property type="evidence" value="ECO:0007669"/>
    <property type="project" value="InterPro"/>
</dbReference>
<dbReference type="Gene3D" id="3.50.50.60">
    <property type="entry name" value="FAD/NAD(P)-binding domain"/>
    <property type="match status" value="1"/>
</dbReference>
<dbReference type="PANTHER" id="PTHR43539:SF68">
    <property type="entry name" value="FLAVIN-BINDING MONOOXYGENASE-LIKE PROTEIN (AFU_ORTHOLOGUE AFUA_4G09220)"/>
    <property type="match status" value="1"/>
</dbReference>
<dbReference type="VEuPathDB" id="FungiDB:BON22_3327"/>
<dbReference type="PANTHER" id="PTHR43539">
    <property type="entry name" value="FLAVIN-BINDING MONOOXYGENASE-LIKE PROTEIN (AFU_ORTHOLOGUE AFUA_4G09220)"/>
    <property type="match status" value="1"/>
</dbReference>
<evidence type="ECO:0000256" key="3">
    <source>
        <dbReference type="ARBA" id="ARBA00022630"/>
    </source>
</evidence>
<name>A0A061B591_CYBFA</name>
<comment type="cofactor">
    <cofactor evidence="1">
        <name>FAD</name>
        <dbReference type="ChEBI" id="CHEBI:57692"/>
    </cofactor>
</comment>
<evidence type="ECO:0000256" key="1">
    <source>
        <dbReference type="ARBA" id="ARBA00001974"/>
    </source>
</evidence>
<dbReference type="SUPFAM" id="SSF51905">
    <property type="entry name" value="FAD/NAD(P)-binding domain"/>
    <property type="match status" value="1"/>
</dbReference>
<dbReference type="InterPro" id="IPR036188">
    <property type="entry name" value="FAD/NAD-bd_sf"/>
</dbReference>
<dbReference type="PhylomeDB" id="A0A061B591"/>
<dbReference type="AlphaFoldDB" id="A0A061B591"/>
<proteinExistence type="inferred from homology"/>
<dbReference type="FunFam" id="3.50.50.60:FF:000023">
    <property type="entry name" value="Dimethylaniline monooxygenase [N-oxide-forming]"/>
    <property type="match status" value="1"/>
</dbReference>
<dbReference type="Pfam" id="PF13738">
    <property type="entry name" value="Pyr_redox_3"/>
    <property type="match status" value="1"/>
</dbReference>
<evidence type="ECO:0000256" key="4">
    <source>
        <dbReference type="ARBA" id="ARBA00022827"/>
    </source>
</evidence>
<comment type="similarity">
    <text evidence="2">Belongs to the FMO family.</text>
</comment>